<evidence type="ECO:0000313" key="10">
    <source>
        <dbReference type="EMBL" id="GHC13020.1"/>
    </source>
</evidence>
<comment type="cofactor">
    <cofactor evidence="1 5 7">
        <name>pyridoxal 5'-phosphate</name>
        <dbReference type="ChEBI" id="CHEBI:597326"/>
    </cofactor>
</comment>
<feature type="modified residue" description="N6-(pyridoxal phosphate)lysine" evidence="5">
    <location>
        <position position="60"/>
    </location>
</feature>
<accession>A0ABQ3F8C0</accession>
<dbReference type="SUPFAM" id="SSF51419">
    <property type="entry name" value="PLP-binding barrel"/>
    <property type="match status" value="1"/>
</dbReference>
<comment type="caution">
    <text evidence="10">The sequence shown here is derived from an EMBL/GenBank/DDBJ whole genome shotgun (WGS) entry which is preliminary data.</text>
</comment>
<dbReference type="NCBIfam" id="TIGR01048">
    <property type="entry name" value="lysA"/>
    <property type="match status" value="1"/>
</dbReference>
<keyword evidence="4 5" id="KW-0456">Lyase</keyword>
<dbReference type="CDD" id="cd06828">
    <property type="entry name" value="PLPDE_III_DapDC"/>
    <property type="match status" value="1"/>
</dbReference>
<dbReference type="InterPro" id="IPR002986">
    <property type="entry name" value="DAP_deCOOHase_LysA"/>
</dbReference>
<feature type="binding site" evidence="5">
    <location>
        <position position="347"/>
    </location>
    <ligand>
        <name>substrate</name>
    </ligand>
</feature>
<feature type="binding site" evidence="5">
    <location>
        <position position="375"/>
    </location>
    <ligand>
        <name>substrate</name>
    </ligand>
</feature>
<evidence type="ECO:0000256" key="5">
    <source>
        <dbReference type="HAMAP-Rule" id="MF_02120"/>
    </source>
</evidence>
<gene>
    <name evidence="5 10" type="primary">lysA</name>
    <name evidence="10" type="ORF">GCM10007291_08010</name>
</gene>
<feature type="binding site" evidence="5">
    <location>
        <position position="239"/>
    </location>
    <ligand>
        <name>pyridoxal 5'-phosphate</name>
        <dbReference type="ChEBI" id="CHEBI:597326"/>
    </ligand>
</feature>
<comment type="catalytic activity">
    <reaction evidence="5 7">
        <text>meso-2,6-diaminopimelate + H(+) = L-lysine + CO2</text>
        <dbReference type="Rhea" id="RHEA:15101"/>
        <dbReference type="ChEBI" id="CHEBI:15378"/>
        <dbReference type="ChEBI" id="CHEBI:16526"/>
        <dbReference type="ChEBI" id="CHEBI:32551"/>
        <dbReference type="ChEBI" id="CHEBI:57791"/>
        <dbReference type="EC" id="4.1.1.20"/>
    </reaction>
</comment>
<name>A0ABQ3F8C0_9RHOB</name>
<dbReference type="InterPro" id="IPR029066">
    <property type="entry name" value="PLP-binding_barrel"/>
</dbReference>
<feature type="binding site" evidence="5">
    <location>
        <begin position="275"/>
        <end position="278"/>
    </location>
    <ligand>
        <name>pyridoxal 5'-phosphate</name>
        <dbReference type="ChEBI" id="CHEBI:597326"/>
    </ligand>
</feature>
<reference evidence="11" key="1">
    <citation type="journal article" date="2019" name="Int. J. Syst. Evol. Microbiol.">
        <title>The Global Catalogue of Microorganisms (GCM) 10K type strain sequencing project: providing services to taxonomists for standard genome sequencing and annotation.</title>
        <authorList>
            <consortium name="The Broad Institute Genomics Platform"/>
            <consortium name="The Broad Institute Genome Sequencing Center for Infectious Disease"/>
            <person name="Wu L."/>
            <person name="Ma J."/>
        </authorList>
    </citation>
    <scope>NUCLEOTIDE SEQUENCE [LARGE SCALE GENOMIC DNA]</scope>
    <source>
        <strain evidence="11">KCTC 23298</strain>
    </source>
</reference>
<comment type="subunit">
    <text evidence="5">Homodimer.</text>
</comment>
<evidence type="ECO:0000256" key="6">
    <source>
        <dbReference type="NCBIfam" id="TIGR01048"/>
    </source>
</evidence>
<dbReference type="PROSITE" id="PS00878">
    <property type="entry name" value="ODR_DC_2_1"/>
    <property type="match status" value="1"/>
</dbReference>
<dbReference type="InterPro" id="IPR000183">
    <property type="entry name" value="Orn/DAP/Arg_de-COase"/>
</dbReference>
<evidence type="ECO:0000259" key="8">
    <source>
        <dbReference type="Pfam" id="PF00278"/>
    </source>
</evidence>
<keyword evidence="11" id="KW-1185">Reference proteome</keyword>
<protein>
    <recommendedName>
        <fullName evidence="5 6">Diaminopimelate decarboxylase</fullName>
        <shortName evidence="5">DAP decarboxylase</shortName>
        <shortName evidence="5">DAPDC</shortName>
        <ecNumber evidence="5 6">4.1.1.20</ecNumber>
    </recommendedName>
</protein>
<organism evidence="10 11">
    <name type="scientific">Gemmobacter nanjingensis</name>
    <dbReference type="NCBI Taxonomy" id="488454"/>
    <lineage>
        <taxon>Bacteria</taxon>
        <taxon>Pseudomonadati</taxon>
        <taxon>Pseudomonadota</taxon>
        <taxon>Alphaproteobacteria</taxon>
        <taxon>Rhodobacterales</taxon>
        <taxon>Paracoccaceae</taxon>
        <taxon>Gemmobacter</taxon>
    </lineage>
</organism>
<dbReference type="PRINTS" id="PR01181">
    <property type="entry name" value="DAPDCRBXLASE"/>
</dbReference>
<evidence type="ECO:0000313" key="11">
    <source>
        <dbReference type="Proteomes" id="UP000658305"/>
    </source>
</evidence>
<sequence>MDHFIYRNGSLHAEDVPLTEIAAAVGTPFYCYSAATLTRHYQLFKQALDPLPNMVCFAIKSLSNVAVLKLLGDLGAGMDVVSIGEYLRAKAAGVPGDRIVFSGVGKTREEMRIALEGGIRQFNLESEPEMRALSEVAASMGLRAPVTVRVNPDVDARTHEKIATGKSENKFGIPIARAREVYAEIARLPGLEIVGIDVHIGSQLTELEPFGQAFDKVADLTAALRADGHTIRRLDLGGGLGIPYTRSNEAPPLPLDYGALIKQKLGHLDCEIEIEPGRLISGNSGILVSKVIYVKHGEGRDFLIVDAAMNDLVRPAMYGAHHDIVAVAEPAPATPTQPFDIVGPICETGDTFAKARDLPLMAEGDLVAFRSAGAYGAVMANEYNSRPLVPEVLVRDDHFAVIRERPSYDEMLSRDKLPSWL</sequence>
<comment type="similarity">
    <text evidence="5">Belongs to the Orn/Lys/Arg decarboxylase class-II family. LysA subfamily.</text>
</comment>
<dbReference type="InterPro" id="IPR022653">
    <property type="entry name" value="De-COase2_pyr-phos_BS"/>
</dbReference>
<dbReference type="RefSeq" id="WP_189380238.1">
    <property type="nucleotide sequence ID" value="NZ_BMYI01000001.1"/>
</dbReference>
<dbReference type="PANTHER" id="PTHR43727">
    <property type="entry name" value="DIAMINOPIMELATE DECARBOXYLASE"/>
    <property type="match status" value="1"/>
</dbReference>
<dbReference type="InterPro" id="IPR022644">
    <property type="entry name" value="De-COase2_N"/>
</dbReference>
<comment type="pathway">
    <text evidence="5 7">Amino-acid biosynthesis; L-lysine biosynthesis via DAP pathway; L-lysine from DL-2,6-diaminopimelate: step 1/1.</text>
</comment>
<evidence type="ECO:0000256" key="4">
    <source>
        <dbReference type="ARBA" id="ARBA00023239"/>
    </source>
</evidence>
<feature type="binding site" evidence="5">
    <location>
        <position position="375"/>
    </location>
    <ligand>
        <name>pyridoxal 5'-phosphate</name>
        <dbReference type="ChEBI" id="CHEBI:597326"/>
    </ligand>
</feature>
<evidence type="ECO:0000256" key="2">
    <source>
        <dbReference type="ARBA" id="ARBA00022793"/>
    </source>
</evidence>
<dbReference type="Proteomes" id="UP000658305">
    <property type="component" value="Unassembled WGS sequence"/>
</dbReference>
<feature type="binding site" evidence="5">
    <location>
        <position position="318"/>
    </location>
    <ligand>
        <name>substrate</name>
    </ligand>
</feature>
<keyword evidence="5" id="KW-0028">Amino-acid biosynthesis</keyword>
<evidence type="ECO:0000259" key="9">
    <source>
        <dbReference type="Pfam" id="PF02784"/>
    </source>
</evidence>
<dbReference type="HAMAP" id="MF_02120">
    <property type="entry name" value="LysA"/>
    <property type="match status" value="1"/>
</dbReference>
<comment type="function">
    <text evidence="5">Specifically catalyzes the decarboxylation of meso-diaminopimelate (meso-DAP) to L-lysine.</text>
</comment>
<dbReference type="SUPFAM" id="SSF50621">
    <property type="entry name" value="Alanine racemase C-terminal domain-like"/>
    <property type="match status" value="1"/>
</dbReference>
<dbReference type="EMBL" id="BMYI01000001">
    <property type="protein sequence ID" value="GHC13020.1"/>
    <property type="molecule type" value="Genomic_DNA"/>
</dbReference>
<dbReference type="Pfam" id="PF00278">
    <property type="entry name" value="Orn_DAP_Arg_deC"/>
    <property type="match status" value="1"/>
</dbReference>
<feature type="binding site" evidence="5">
    <location>
        <position position="314"/>
    </location>
    <ligand>
        <name>substrate</name>
    </ligand>
</feature>
<dbReference type="PRINTS" id="PR01179">
    <property type="entry name" value="ODADCRBXLASE"/>
</dbReference>
<dbReference type="PANTHER" id="PTHR43727:SF2">
    <property type="entry name" value="GROUP IV DECARBOXYLASE"/>
    <property type="match status" value="1"/>
</dbReference>
<feature type="domain" description="Orn/DAP/Arg decarboxylase 2 N-terminal" evidence="9">
    <location>
        <begin position="36"/>
        <end position="281"/>
    </location>
</feature>
<keyword evidence="5 7" id="KW-0457">Lysine biosynthesis</keyword>
<dbReference type="Gene3D" id="3.20.20.10">
    <property type="entry name" value="Alanine racemase"/>
    <property type="match status" value="1"/>
</dbReference>
<dbReference type="Gene3D" id="2.40.37.10">
    <property type="entry name" value="Lyase, Ornithine Decarboxylase, Chain A, domain 1"/>
    <property type="match status" value="1"/>
</dbReference>
<dbReference type="Pfam" id="PF02784">
    <property type="entry name" value="Orn_Arg_deC_N"/>
    <property type="match status" value="1"/>
</dbReference>
<dbReference type="EC" id="4.1.1.20" evidence="5 6"/>
<feature type="domain" description="Orn/DAP/Arg decarboxylase 2 C-terminal" evidence="8">
    <location>
        <begin position="29"/>
        <end position="373"/>
    </location>
</feature>
<keyword evidence="3 5" id="KW-0663">Pyridoxal phosphate</keyword>
<feature type="binding site" evidence="5">
    <location>
        <position position="278"/>
    </location>
    <ligand>
        <name>substrate</name>
    </ligand>
</feature>
<evidence type="ECO:0000256" key="1">
    <source>
        <dbReference type="ARBA" id="ARBA00001933"/>
    </source>
</evidence>
<evidence type="ECO:0000256" key="3">
    <source>
        <dbReference type="ARBA" id="ARBA00022898"/>
    </source>
</evidence>
<dbReference type="InterPro" id="IPR009006">
    <property type="entry name" value="Ala_racemase/Decarboxylase_C"/>
</dbReference>
<dbReference type="InterPro" id="IPR022643">
    <property type="entry name" value="De-COase2_C"/>
</dbReference>
<evidence type="ECO:0000256" key="7">
    <source>
        <dbReference type="RuleBase" id="RU003738"/>
    </source>
</evidence>
<proteinExistence type="inferred from homology"/>
<keyword evidence="2 5" id="KW-0210">Decarboxylase</keyword>